<dbReference type="OrthoDB" id="5193947at2"/>
<dbReference type="InterPro" id="IPR028359">
    <property type="entry name" value="UDP_ManNAc/GlcNAc_DH"/>
</dbReference>
<dbReference type="Pfam" id="PF00984">
    <property type="entry name" value="UDPG_MGDP_dh"/>
    <property type="match status" value="1"/>
</dbReference>
<dbReference type="InterPro" id="IPR036220">
    <property type="entry name" value="UDP-Glc/GDP-Man_DH_C_sf"/>
</dbReference>
<evidence type="ECO:0000313" key="5">
    <source>
        <dbReference type="EMBL" id="RMB80579.1"/>
    </source>
</evidence>
<gene>
    <name evidence="5" type="ORF">CTZ28_39255</name>
</gene>
<dbReference type="InterPro" id="IPR008927">
    <property type="entry name" value="6-PGluconate_DH-like_C_sf"/>
</dbReference>
<dbReference type="InterPro" id="IPR017476">
    <property type="entry name" value="UDP-Glc/GDP-Man"/>
</dbReference>
<dbReference type="EMBL" id="PENI01000040">
    <property type="protein sequence ID" value="RMB80579.1"/>
    <property type="molecule type" value="Genomic_DNA"/>
</dbReference>
<dbReference type="GO" id="GO:0016628">
    <property type="term" value="F:oxidoreductase activity, acting on the CH-CH group of donors, NAD or NADP as acceptor"/>
    <property type="evidence" value="ECO:0007669"/>
    <property type="project" value="InterPro"/>
</dbReference>
<dbReference type="SUPFAM" id="SSF52413">
    <property type="entry name" value="UDP-glucose/GDP-mannose dehydrogenase C-terminal domain"/>
    <property type="match status" value="1"/>
</dbReference>
<name>A0A3M0I3A7_9ACTN</name>
<organism evidence="5 6">
    <name type="scientific">Streptomyces shenzhenensis</name>
    <dbReference type="NCBI Taxonomy" id="943815"/>
    <lineage>
        <taxon>Bacteria</taxon>
        <taxon>Bacillati</taxon>
        <taxon>Actinomycetota</taxon>
        <taxon>Actinomycetes</taxon>
        <taxon>Kitasatosporales</taxon>
        <taxon>Streptomycetaceae</taxon>
        <taxon>Streptomyces</taxon>
    </lineage>
</organism>
<keyword evidence="2" id="KW-0520">NAD</keyword>
<comment type="similarity">
    <text evidence="3">Belongs to the UDP-glucose/GDP-mannose dehydrogenase family.</text>
</comment>
<dbReference type="InterPro" id="IPR014026">
    <property type="entry name" value="UDP-Glc/GDP-Man_DH_dimer"/>
</dbReference>
<dbReference type="PANTHER" id="PTHR43491:SF1">
    <property type="entry name" value="UDP-N-ACETYL-D-MANNOSAMINE DEHYDROGENASE"/>
    <property type="match status" value="1"/>
</dbReference>
<dbReference type="SUPFAM" id="SSF48179">
    <property type="entry name" value="6-phosphogluconate dehydrogenase C-terminal domain-like"/>
    <property type="match status" value="1"/>
</dbReference>
<evidence type="ECO:0000313" key="6">
    <source>
        <dbReference type="Proteomes" id="UP000270471"/>
    </source>
</evidence>
<dbReference type="InterPro" id="IPR001732">
    <property type="entry name" value="UDP-Glc/GDP-Man_DH_N"/>
</dbReference>
<dbReference type="PIRSF" id="PIRSF500136">
    <property type="entry name" value="UDP_ManNAc_DH"/>
    <property type="match status" value="1"/>
</dbReference>
<evidence type="ECO:0000256" key="1">
    <source>
        <dbReference type="ARBA" id="ARBA00023002"/>
    </source>
</evidence>
<dbReference type="GO" id="GO:0000271">
    <property type="term" value="P:polysaccharide biosynthetic process"/>
    <property type="evidence" value="ECO:0007669"/>
    <property type="project" value="InterPro"/>
</dbReference>
<evidence type="ECO:0000256" key="2">
    <source>
        <dbReference type="ARBA" id="ARBA00023027"/>
    </source>
</evidence>
<protein>
    <submittedName>
        <fullName evidence="5">UDP-N-acetyl-D-glucosamine dehydrogenase</fullName>
    </submittedName>
</protein>
<dbReference type="SMART" id="SM00984">
    <property type="entry name" value="UDPG_MGDP_dh_C"/>
    <property type="match status" value="1"/>
</dbReference>
<comment type="caution">
    <text evidence="5">The sequence shown here is derived from an EMBL/GenBank/DDBJ whole genome shotgun (WGS) entry which is preliminary data.</text>
</comment>
<dbReference type="Pfam" id="PF03721">
    <property type="entry name" value="UDPG_MGDP_dh_N"/>
    <property type="match status" value="1"/>
</dbReference>
<accession>A0A3M0I3A7</accession>
<dbReference type="GO" id="GO:0016616">
    <property type="term" value="F:oxidoreductase activity, acting on the CH-OH group of donors, NAD or NADP as acceptor"/>
    <property type="evidence" value="ECO:0007669"/>
    <property type="project" value="InterPro"/>
</dbReference>
<dbReference type="NCBIfam" id="TIGR03026">
    <property type="entry name" value="NDP-sugDHase"/>
    <property type="match status" value="1"/>
</dbReference>
<keyword evidence="1" id="KW-0560">Oxidoreductase</keyword>
<reference evidence="5 6" key="1">
    <citation type="submission" date="2017-11" db="EMBL/GenBank/DDBJ databases">
        <title>Draft genome of actinobacteria isolated from guarana (Paullinia cupana (Mart.) Ducke.</title>
        <authorList>
            <person name="Siqueira K.A."/>
            <person name="Liotti R.G."/>
            <person name="Mendes T.A.O."/>
            <person name="Soares M.A."/>
        </authorList>
    </citation>
    <scope>NUCLEOTIDE SEQUENCE [LARGE SCALE GENOMIC DNA]</scope>
    <source>
        <strain evidence="5 6">193</strain>
    </source>
</reference>
<feature type="domain" description="UDP-glucose/GDP-mannose dehydrogenase C-terminal" evidence="4">
    <location>
        <begin position="319"/>
        <end position="406"/>
    </location>
</feature>
<dbReference type="InterPro" id="IPR014027">
    <property type="entry name" value="UDP-Glc/GDP-Man_DH_C"/>
</dbReference>
<dbReference type="Proteomes" id="UP000270471">
    <property type="component" value="Unassembled WGS sequence"/>
</dbReference>
<evidence type="ECO:0000259" key="4">
    <source>
        <dbReference type="SMART" id="SM00984"/>
    </source>
</evidence>
<dbReference type="AlphaFoldDB" id="A0A3M0I3A7"/>
<dbReference type="PIRSF" id="PIRSF000124">
    <property type="entry name" value="UDPglc_GDPman_dh"/>
    <property type="match status" value="1"/>
</dbReference>
<dbReference type="InterPro" id="IPR036291">
    <property type="entry name" value="NAD(P)-bd_dom_sf"/>
</dbReference>
<keyword evidence="6" id="KW-1185">Reference proteome</keyword>
<sequence>MNIAVMGQGPIGLPLAMAAVEAGHHVIGFEPDARCLEQLRGGVSPVEGIPDQTLEAALKSGRYRVTCEEELLAGFDVAVIAMPTPQNARVADLGAVREAAEALARHVRKGATVVLESTAAHPGTTRNIVRPILEALSWMRAGTSFHLGFSPARVEPGNEQWSLTHTPKIVSGLTEKCRDQVEAFYTGITQNVVPANSLEEAELAKVFEDAFRYVNIALVNELCRVAHTLDVTAGHALALSGSDPVGFATFTPGPGADGHGLPVDPVHLSQHGRAPQEKAFRLVELAQEINEAQPAYVVGRLQEGLDTRHGKDLEGARVLALGLACRTVTGSRRSPAAEVVVELERRGALVDVVDPLITEGPHPLCAPLPYSSYDAVVLLTVHDGFDLARVTAESGYVLDTRGVMPDAPHIERL</sequence>
<dbReference type="PANTHER" id="PTHR43491">
    <property type="entry name" value="UDP-N-ACETYL-D-MANNOSAMINE DEHYDROGENASE"/>
    <property type="match status" value="1"/>
</dbReference>
<evidence type="ECO:0000256" key="3">
    <source>
        <dbReference type="PIRNR" id="PIRNR000124"/>
    </source>
</evidence>
<proteinExistence type="inferred from homology"/>
<dbReference type="SUPFAM" id="SSF51735">
    <property type="entry name" value="NAD(P)-binding Rossmann-fold domains"/>
    <property type="match status" value="1"/>
</dbReference>
<dbReference type="GO" id="GO:0051287">
    <property type="term" value="F:NAD binding"/>
    <property type="evidence" value="ECO:0007669"/>
    <property type="project" value="InterPro"/>
</dbReference>
<dbReference type="Gene3D" id="3.40.50.720">
    <property type="entry name" value="NAD(P)-binding Rossmann-like Domain"/>
    <property type="match status" value="2"/>
</dbReference>